<accession>U1HW14</accession>
<dbReference type="SUPFAM" id="SSF69593">
    <property type="entry name" value="Glycerol-3-phosphate (1)-acyltransferase"/>
    <property type="match status" value="1"/>
</dbReference>
<gene>
    <name evidence="15" type="ORF">EPUS_05128</name>
</gene>
<keyword evidence="7" id="KW-0496">Mitochondrion</keyword>
<keyword evidence="3" id="KW-0808">Transferase</keyword>
<feature type="domain" description="Phospholipid/glycerol acyltransferase" evidence="14">
    <location>
        <begin position="68"/>
        <end position="264"/>
    </location>
</feature>
<name>U1HW14_ENDPU</name>
<evidence type="ECO:0000256" key="12">
    <source>
        <dbReference type="RuleBase" id="RU365062"/>
    </source>
</evidence>
<dbReference type="EMBL" id="KE720846">
    <property type="protein sequence ID" value="ERF74920.1"/>
    <property type="molecule type" value="Genomic_DNA"/>
</dbReference>
<dbReference type="OrthoDB" id="193467at2759"/>
<evidence type="ECO:0000256" key="3">
    <source>
        <dbReference type="ARBA" id="ARBA00022679"/>
    </source>
</evidence>
<reference evidence="16" key="1">
    <citation type="journal article" date="2014" name="BMC Genomics">
        <title>Genome characteristics reveal the impact of lichenization on lichen-forming fungus Endocarpon pusillum Hedwig (Verrucariales, Ascomycota).</title>
        <authorList>
            <person name="Wang Y.-Y."/>
            <person name="Liu B."/>
            <person name="Zhang X.-Y."/>
            <person name="Zhou Q.-M."/>
            <person name="Zhang T."/>
            <person name="Li H."/>
            <person name="Yu Y.-F."/>
            <person name="Zhang X.-L."/>
            <person name="Hao X.-Y."/>
            <person name="Wang M."/>
            <person name="Wang L."/>
            <person name="Wei J.-C."/>
        </authorList>
    </citation>
    <scope>NUCLEOTIDE SEQUENCE [LARGE SCALE GENOMIC DNA]</scope>
    <source>
        <strain evidence="16">Z07020 / HMAS-L-300199</strain>
    </source>
</reference>
<dbReference type="Proteomes" id="UP000019373">
    <property type="component" value="Unassembled WGS sequence"/>
</dbReference>
<evidence type="ECO:0000256" key="4">
    <source>
        <dbReference type="ARBA" id="ARBA00022787"/>
    </source>
</evidence>
<dbReference type="InterPro" id="IPR002123">
    <property type="entry name" value="Plipid/glycerol_acylTrfase"/>
</dbReference>
<keyword evidence="9" id="KW-0012">Acyltransferase</keyword>
<evidence type="ECO:0000256" key="11">
    <source>
        <dbReference type="ARBA" id="ARBA00047906"/>
    </source>
</evidence>
<evidence type="ECO:0000256" key="5">
    <source>
        <dbReference type="ARBA" id="ARBA00022792"/>
    </source>
</evidence>
<evidence type="ECO:0000256" key="8">
    <source>
        <dbReference type="ARBA" id="ARBA00023136"/>
    </source>
</evidence>
<evidence type="ECO:0000313" key="15">
    <source>
        <dbReference type="EMBL" id="ERF74920.1"/>
    </source>
</evidence>
<dbReference type="PANTHER" id="PTHR12497">
    <property type="entry name" value="TAZ PROTEIN TAFAZZIN"/>
    <property type="match status" value="1"/>
</dbReference>
<dbReference type="GO" id="GO:0007007">
    <property type="term" value="P:inner mitochondrial membrane organization"/>
    <property type="evidence" value="ECO:0007669"/>
    <property type="project" value="TreeGrafter"/>
</dbReference>
<evidence type="ECO:0000313" key="16">
    <source>
        <dbReference type="Proteomes" id="UP000019373"/>
    </source>
</evidence>
<protein>
    <recommendedName>
        <fullName evidence="12">Tafazzin family protein</fullName>
    </recommendedName>
</protein>
<organism evidence="15 16">
    <name type="scientific">Endocarpon pusillum (strain Z07020 / HMAS-L-300199)</name>
    <name type="common">Lichen-forming fungus</name>
    <dbReference type="NCBI Taxonomy" id="1263415"/>
    <lineage>
        <taxon>Eukaryota</taxon>
        <taxon>Fungi</taxon>
        <taxon>Dikarya</taxon>
        <taxon>Ascomycota</taxon>
        <taxon>Pezizomycotina</taxon>
        <taxon>Eurotiomycetes</taxon>
        <taxon>Chaetothyriomycetidae</taxon>
        <taxon>Verrucariales</taxon>
        <taxon>Verrucariaceae</taxon>
        <taxon>Endocarpon</taxon>
    </lineage>
</organism>
<keyword evidence="16" id="KW-1185">Reference proteome</keyword>
<dbReference type="OMA" id="IMRYFKW"/>
<feature type="compositionally biased region" description="Basic and acidic residues" evidence="13">
    <location>
        <begin position="381"/>
        <end position="401"/>
    </location>
</feature>
<evidence type="ECO:0000256" key="9">
    <source>
        <dbReference type="ARBA" id="ARBA00023315"/>
    </source>
</evidence>
<dbReference type="GO" id="GO:0035965">
    <property type="term" value="P:cardiolipin acyl-chain remodeling"/>
    <property type="evidence" value="ECO:0007669"/>
    <property type="project" value="TreeGrafter"/>
</dbReference>
<sequence>MNPHNDLDPNTEVPSFFWRSLSHQTIFSVAAISRLFLFAFNKTEVHGLPRFLDLLVSRSDYKARRRGLVTVSNHVSVLDDPLIWGVLPLSFAAFHGYMNHRWIFGSHDICFTNAFRSHFFTLGQTLPTHRLAHSKHGGIAQPTLTEGVRLLSSIFARQSSWNPHIRRGLEKTETFRSSWPHDCVDPFSDISPPPSYPSGLDDHRHYLAPSRYACNSNSWIHIFPEGMIHQSRDKSMRYFKWGVARLILEPAECPDVVPMFIEGTDDIMHETRQFPRFIPRIGKKVSVTFGREVDTEAVFGDLRRRWKELRDADYAASVHDPHASCPQEAVGLLLTDPLCRGEEAMELRRECPRRLRLEVLKVRRSRGYPDEDPKAGLAETYLREGPGREGRQSDGTWLKDA</sequence>
<dbReference type="PANTHER" id="PTHR12497:SF0">
    <property type="entry name" value="TAFAZZIN"/>
    <property type="match status" value="1"/>
</dbReference>
<dbReference type="GO" id="GO:0005741">
    <property type="term" value="C:mitochondrial outer membrane"/>
    <property type="evidence" value="ECO:0007669"/>
    <property type="project" value="UniProtKB-SubCell"/>
</dbReference>
<dbReference type="InterPro" id="IPR000872">
    <property type="entry name" value="Tafazzin"/>
</dbReference>
<keyword evidence="5" id="KW-0999">Mitochondrion inner membrane</keyword>
<dbReference type="GO" id="GO:0047184">
    <property type="term" value="F:1-acylglycerophosphocholine O-acyltransferase activity"/>
    <property type="evidence" value="ECO:0007669"/>
    <property type="project" value="TreeGrafter"/>
</dbReference>
<comment type="catalytic activity">
    <reaction evidence="11">
        <text>1'-[1,2-diacyl-sn-glycero-3-phospho],3'-[1-acyl-sn-glycero-3-phospho]-glycerol + a 1,2-diacyl-sn-glycero-3-phosphocholine = a cardiolipin + a 1-acyl-sn-glycero-3-phosphocholine</text>
        <dbReference type="Rhea" id="RHEA:33731"/>
        <dbReference type="ChEBI" id="CHEBI:57643"/>
        <dbReference type="ChEBI" id="CHEBI:58168"/>
        <dbReference type="ChEBI" id="CHEBI:62237"/>
        <dbReference type="ChEBI" id="CHEBI:64743"/>
    </reaction>
    <physiologicalReaction direction="left-to-right" evidence="11">
        <dbReference type="Rhea" id="RHEA:33732"/>
    </physiologicalReaction>
    <physiologicalReaction direction="right-to-left" evidence="11">
        <dbReference type="Rhea" id="RHEA:33733"/>
    </physiologicalReaction>
</comment>
<keyword evidence="6" id="KW-0443">Lipid metabolism</keyword>
<dbReference type="AlphaFoldDB" id="U1HW14"/>
<keyword evidence="8" id="KW-0472">Membrane</keyword>
<dbReference type="CDD" id="cd07989">
    <property type="entry name" value="LPLAT_AGPAT-like"/>
    <property type="match status" value="1"/>
</dbReference>
<feature type="region of interest" description="Disordered" evidence="13">
    <location>
        <begin position="368"/>
        <end position="401"/>
    </location>
</feature>
<comment type="similarity">
    <text evidence="2 12">Belongs to the taffazin family.</text>
</comment>
<dbReference type="PRINTS" id="PR00979">
    <property type="entry name" value="TAFAZZIN"/>
</dbReference>
<evidence type="ECO:0000256" key="13">
    <source>
        <dbReference type="SAM" id="MobiDB-lite"/>
    </source>
</evidence>
<dbReference type="RefSeq" id="XP_007787695.1">
    <property type="nucleotide sequence ID" value="XM_007789505.1"/>
</dbReference>
<evidence type="ECO:0000256" key="1">
    <source>
        <dbReference type="ARBA" id="ARBA00004137"/>
    </source>
</evidence>
<dbReference type="SMART" id="SM00563">
    <property type="entry name" value="PlsC"/>
    <property type="match status" value="1"/>
</dbReference>
<keyword evidence="4" id="KW-1000">Mitochondrion outer membrane</keyword>
<evidence type="ECO:0000256" key="6">
    <source>
        <dbReference type="ARBA" id="ARBA00023098"/>
    </source>
</evidence>
<dbReference type="GO" id="GO:0005743">
    <property type="term" value="C:mitochondrial inner membrane"/>
    <property type="evidence" value="ECO:0007669"/>
    <property type="project" value="UniProtKB-SubCell"/>
</dbReference>
<evidence type="ECO:0000256" key="2">
    <source>
        <dbReference type="ARBA" id="ARBA00010524"/>
    </source>
</evidence>
<proteinExistence type="inferred from homology"/>
<dbReference type="eggNOG" id="KOG2847">
    <property type="taxonomic scope" value="Eukaryota"/>
</dbReference>
<evidence type="ECO:0000256" key="7">
    <source>
        <dbReference type="ARBA" id="ARBA00023128"/>
    </source>
</evidence>
<evidence type="ECO:0000259" key="14">
    <source>
        <dbReference type="SMART" id="SM00563"/>
    </source>
</evidence>
<evidence type="ECO:0000256" key="10">
    <source>
        <dbReference type="ARBA" id="ARBA00024323"/>
    </source>
</evidence>
<dbReference type="GeneID" id="19240081"/>
<dbReference type="HOGENOM" id="CLU_046747_1_0_1"/>
<comment type="subcellular location">
    <subcellularLocation>
        <location evidence="1">Mitochondrion inner membrane</location>
        <topology evidence="1">Peripheral membrane protein</topology>
        <orientation evidence="1">Intermembrane side</orientation>
    </subcellularLocation>
    <subcellularLocation>
        <location evidence="10">Mitochondrion outer membrane</location>
        <topology evidence="10">Peripheral membrane protein</topology>
        <orientation evidence="10">Intermembrane side</orientation>
    </subcellularLocation>
</comment>